<feature type="region of interest" description="Disordered" evidence="5">
    <location>
        <begin position="594"/>
        <end position="653"/>
    </location>
</feature>
<feature type="region of interest" description="Disordered" evidence="5">
    <location>
        <begin position="1"/>
        <end position="64"/>
    </location>
</feature>
<feature type="region of interest" description="Disordered" evidence="5">
    <location>
        <begin position="410"/>
        <end position="456"/>
    </location>
</feature>
<feature type="region of interest" description="Disordered" evidence="5">
    <location>
        <begin position="1001"/>
        <end position="1059"/>
    </location>
</feature>
<dbReference type="SMART" id="SM00719">
    <property type="entry name" value="Plus3"/>
    <property type="match status" value="1"/>
</dbReference>
<dbReference type="PROSITE" id="PS51925">
    <property type="entry name" value="SWIB_MDM2"/>
    <property type="match status" value="1"/>
</dbReference>
<reference evidence="11" key="1">
    <citation type="submission" date="2024-02" db="EMBL/GenBank/DDBJ databases">
        <authorList>
            <consortium name="ELIXIR-Norway"/>
            <consortium name="Elixir Norway"/>
        </authorList>
    </citation>
    <scope>NUCLEOTIDE SEQUENCE</scope>
</reference>
<dbReference type="SMART" id="SM00151">
    <property type="entry name" value="SWIB"/>
    <property type="match status" value="1"/>
</dbReference>
<feature type="compositionally biased region" description="Basic and acidic residues" evidence="5">
    <location>
        <begin position="1115"/>
        <end position="1133"/>
    </location>
</feature>
<feature type="region of interest" description="Disordered" evidence="5">
    <location>
        <begin position="476"/>
        <end position="516"/>
    </location>
</feature>
<dbReference type="InterPro" id="IPR001965">
    <property type="entry name" value="Znf_PHD"/>
</dbReference>
<evidence type="ECO:0000256" key="1">
    <source>
        <dbReference type="ARBA" id="ARBA00022723"/>
    </source>
</evidence>
<dbReference type="InterPro" id="IPR036885">
    <property type="entry name" value="SWIB_MDM2_dom_sf"/>
</dbReference>
<dbReference type="CDD" id="cd00072">
    <property type="entry name" value="GYF"/>
    <property type="match status" value="1"/>
</dbReference>
<sequence length="1156" mass="130105">MMLAMTTRCFTGKDAMERTEEEEEGEEKQQQKARLFGEVLVDKSFSNSSSSNSPPPPPAAPAAGAIVQTLVVAQTANDDGVVVVHENSLDDDKEQKEMVMIQEGENLKQEPANDVDESAVKAMHLEENVNAEEEEEEEQQQQIAEEAEEDVPQQKAQVAAAAAAIKPEDKTEQEEQDAAAEMLLLPPQASGMEEQQQEGDEGKVVKKEEPYHHQNDDNNNNNNRKRALGPVQERQKKQCRRGGGGGGGGHAVEERKKDEEDVCYICFDGGDLVMCDRRSCPKAYHLNCIGRDAAFFRKKGAWICGWHFCSSCTKPGSFQCYMCPIAYCGGCVKEADFCMLRKRKGLCEECLPIVIMIECSQTVNSEGVEVDFEDKETYECLFKEYWLGLKNRLSLTLPKLDKDGKLAKGICEDSENGGSDTENQDPSDVDGLGTESDRESDQDEDDSLDGKNQSRKKIKVAPTLSEFLVVENKADAFTEGAEDKEEEENEDGQEEEDEEDDDGDDDDDVSEVQSRKIEGWASKEVLDFIVHMKADPMKPLTRFAVNHLLWVYIKRHQLQDPEKKSQILCDERLQAMFGKKLMGQSEMYRQLNEHFPPKDSANGAKSLKELDRTVKDDARETDGTEDKLDRDMAKDRRRGRRRSDEKFERPDGNDFAAISPKNIGLIYLRRALLENLLDDPEFNSKVVDTFVKIRVPGSVSTLDMCYRLVLVTGTRQQTEFYKAGKKLTNVVLEILNLQRKEDLTIDLASNQDFNEEECQRLRQSIKCGFIKTLTVGQLEAKAIALQEVKVNDWFETERQRLVNLRDQCVEKLQELSNPKFRAAKLHARPEVSADPRMGPGYESDVSDEKPITGLLTHPFRKGMLEKSHRNEERGGGRSWTKDHRDYVQEQLSDQGGAEGLRATAVLPLSNIGVTPLEPSVMKNQVALDMMEKEKVWHYQDPTGTVQGPFSMEQLRKWNTTGLFPVDLRIRRTGETHENSILLTSALAGKFTQERDPWTTTSTMTGFQSSTRDPVGGSSVSGLGEVKGSTWVGVRGTGDDRRWDTKRGEPDVPTRSTYSGTREWVEDHNAIEDRGSGWSRVRNSIYGSTPSASGRSNWGRYSGRDSSNTGSWNDDSGSRDRSYLSERSSRLSKKDVPCKFHAQGYCKRGETCVFRHE</sequence>
<proteinExistence type="predicted"/>
<dbReference type="PROSITE" id="PS01359">
    <property type="entry name" value="ZF_PHD_1"/>
    <property type="match status" value="1"/>
</dbReference>
<dbReference type="InterPro" id="IPR036855">
    <property type="entry name" value="Znf_CCCH_sf"/>
</dbReference>
<dbReference type="Gene3D" id="3.90.70.200">
    <property type="entry name" value="Plus-3 domain"/>
    <property type="match status" value="1"/>
</dbReference>
<feature type="compositionally biased region" description="Acidic residues" evidence="5">
    <location>
        <begin position="129"/>
        <end position="151"/>
    </location>
</feature>
<dbReference type="InterPro" id="IPR036128">
    <property type="entry name" value="Plus3-like_sf"/>
</dbReference>
<evidence type="ECO:0000259" key="9">
    <source>
        <dbReference type="PROSITE" id="PS51360"/>
    </source>
</evidence>
<evidence type="ECO:0000256" key="5">
    <source>
        <dbReference type="SAM" id="MobiDB-lite"/>
    </source>
</evidence>
<keyword evidence="2 4" id="KW-0863">Zinc-finger</keyword>
<evidence type="ECO:0000256" key="3">
    <source>
        <dbReference type="ARBA" id="ARBA00022833"/>
    </source>
</evidence>
<dbReference type="CDD" id="cd15568">
    <property type="entry name" value="PHD5_NSD"/>
    <property type="match status" value="1"/>
</dbReference>
<dbReference type="InterPro" id="IPR013083">
    <property type="entry name" value="Znf_RING/FYVE/PHD"/>
</dbReference>
<organism evidence="11 12">
    <name type="scientific">Sphagnum troendelagicum</name>
    <dbReference type="NCBI Taxonomy" id="128251"/>
    <lineage>
        <taxon>Eukaryota</taxon>
        <taxon>Viridiplantae</taxon>
        <taxon>Streptophyta</taxon>
        <taxon>Embryophyta</taxon>
        <taxon>Bryophyta</taxon>
        <taxon>Sphagnophytina</taxon>
        <taxon>Sphagnopsida</taxon>
        <taxon>Sphagnales</taxon>
        <taxon>Sphagnaceae</taxon>
        <taxon>Sphagnum</taxon>
    </lineage>
</organism>
<feature type="compositionally biased region" description="Basic and acidic residues" evidence="5">
    <location>
        <begin position="1036"/>
        <end position="1051"/>
    </location>
</feature>
<feature type="domain" description="Plus3" evidence="9">
    <location>
        <begin position="657"/>
        <end position="790"/>
    </location>
</feature>
<dbReference type="PANTHER" id="PTHR46695">
    <property type="entry name" value="ZINC FINGER CCCH DOMAIN-CONTAINING PROTEIN 44-RELATED"/>
    <property type="match status" value="1"/>
</dbReference>
<dbReference type="InterPro" id="IPR003121">
    <property type="entry name" value="SWIB_MDM2_domain"/>
</dbReference>
<dbReference type="Gene3D" id="1.10.245.10">
    <property type="entry name" value="SWIB/MDM2 domain"/>
    <property type="match status" value="1"/>
</dbReference>
<dbReference type="InterPro" id="IPR011011">
    <property type="entry name" value="Znf_FYVE_PHD"/>
</dbReference>
<evidence type="ECO:0000313" key="12">
    <source>
        <dbReference type="Proteomes" id="UP001497512"/>
    </source>
</evidence>
<feature type="region of interest" description="Disordered" evidence="5">
    <location>
        <begin position="1088"/>
        <end position="1133"/>
    </location>
</feature>
<protein>
    <submittedName>
        <fullName evidence="11">Uncharacterized protein</fullName>
    </submittedName>
</protein>
<feature type="domain" description="C3H1-type" evidence="7">
    <location>
        <begin position="1131"/>
        <end position="1156"/>
    </location>
</feature>
<dbReference type="InterPro" id="IPR019787">
    <property type="entry name" value="Znf_PHD-finger"/>
</dbReference>
<dbReference type="InterPro" id="IPR019786">
    <property type="entry name" value="Zinc_finger_PHD-type_CS"/>
</dbReference>
<evidence type="ECO:0000313" key="11">
    <source>
        <dbReference type="EMBL" id="CAK9196685.1"/>
    </source>
</evidence>
<dbReference type="InterPro" id="IPR003169">
    <property type="entry name" value="GYF"/>
</dbReference>
<dbReference type="Pfam" id="PF02213">
    <property type="entry name" value="GYF"/>
    <property type="match status" value="1"/>
</dbReference>
<dbReference type="InterPro" id="IPR004343">
    <property type="entry name" value="Plus-3_dom"/>
</dbReference>
<dbReference type="Gene3D" id="3.30.1490.40">
    <property type="match status" value="1"/>
</dbReference>
<dbReference type="Pfam" id="PF03126">
    <property type="entry name" value="Plus-3"/>
    <property type="match status" value="1"/>
</dbReference>
<dbReference type="SUPFAM" id="SSF47592">
    <property type="entry name" value="SWIB/MDM2 domain"/>
    <property type="match status" value="1"/>
</dbReference>
<evidence type="ECO:0000259" key="7">
    <source>
        <dbReference type="PROSITE" id="PS50103"/>
    </source>
</evidence>
<dbReference type="Proteomes" id="UP001497512">
    <property type="component" value="Chromosome 11"/>
</dbReference>
<evidence type="ECO:0000259" key="10">
    <source>
        <dbReference type="PROSITE" id="PS51925"/>
    </source>
</evidence>
<feature type="region of interest" description="Disordered" evidence="5">
    <location>
        <begin position="211"/>
        <end position="253"/>
    </location>
</feature>
<dbReference type="PROSITE" id="PS51360">
    <property type="entry name" value="PLUS3"/>
    <property type="match status" value="1"/>
</dbReference>
<dbReference type="Pfam" id="PF00642">
    <property type="entry name" value="zf-CCCH"/>
    <property type="match status" value="1"/>
</dbReference>
<evidence type="ECO:0000256" key="4">
    <source>
        <dbReference type="PROSITE-ProRule" id="PRU00723"/>
    </source>
</evidence>
<dbReference type="CDD" id="cd10567">
    <property type="entry name" value="SWIB-MDM2_like"/>
    <property type="match status" value="1"/>
</dbReference>
<dbReference type="SMART" id="SM00444">
    <property type="entry name" value="GYF"/>
    <property type="match status" value="1"/>
</dbReference>
<dbReference type="SMART" id="SM00249">
    <property type="entry name" value="PHD"/>
    <property type="match status" value="1"/>
</dbReference>
<feature type="domain" description="GYF" evidence="8">
    <location>
        <begin position="933"/>
        <end position="987"/>
    </location>
</feature>
<dbReference type="Gene3D" id="3.30.40.10">
    <property type="entry name" value="Zinc/RING finger domain, C3HC4 (zinc finger)"/>
    <property type="match status" value="1"/>
</dbReference>
<dbReference type="SUPFAM" id="SSF55277">
    <property type="entry name" value="GYF domain"/>
    <property type="match status" value="1"/>
</dbReference>
<dbReference type="Pfam" id="PF02201">
    <property type="entry name" value="SWIB"/>
    <property type="match status" value="1"/>
</dbReference>
<feature type="compositionally biased region" description="Gly residues" evidence="5">
    <location>
        <begin position="241"/>
        <end position="250"/>
    </location>
</feature>
<feature type="domain" description="DM2" evidence="10">
    <location>
        <begin position="514"/>
        <end position="597"/>
    </location>
</feature>
<feature type="compositionally biased region" description="Polar residues" evidence="5">
    <location>
        <begin position="1001"/>
        <end position="1011"/>
    </location>
</feature>
<feature type="region of interest" description="Disordered" evidence="5">
    <location>
        <begin position="128"/>
        <end position="177"/>
    </location>
</feature>
<dbReference type="SUPFAM" id="SSF159042">
    <property type="entry name" value="Plus3-like"/>
    <property type="match status" value="1"/>
</dbReference>
<keyword evidence="3 4" id="KW-0862">Zinc</keyword>
<evidence type="ECO:0000259" key="8">
    <source>
        <dbReference type="PROSITE" id="PS50829"/>
    </source>
</evidence>
<feature type="compositionally biased region" description="Low complexity" evidence="5">
    <location>
        <begin position="1014"/>
        <end position="1028"/>
    </location>
</feature>
<feature type="compositionally biased region" description="Basic and acidic residues" evidence="5">
    <location>
        <begin position="606"/>
        <end position="634"/>
    </location>
</feature>
<dbReference type="PANTHER" id="PTHR46695:SF5">
    <property type="entry name" value="RNA POLYMERASE-ASSOCIATED PROTEIN RTF1 HOMOLOG"/>
    <property type="match status" value="1"/>
</dbReference>
<keyword evidence="1 4" id="KW-0479">Metal-binding</keyword>
<dbReference type="PROSITE" id="PS50829">
    <property type="entry name" value="GYF"/>
    <property type="match status" value="1"/>
</dbReference>
<dbReference type="PROSITE" id="PS50103">
    <property type="entry name" value="ZF_C3H1"/>
    <property type="match status" value="1"/>
</dbReference>
<feature type="compositionally biased region" description="Acidic residues" evidence="5">
    <location>
        <begin position="438"/>
        <end position="447"/>
    </location>
</feature>
<keyword evidence="12" id="KW-1185">Reference proteome</keyword>
<name>A0ABP0TI91_9BRYO</name>
<feature type="compositionally biased region" description="Acidic residues" evidence="5">
    <location>
        <begin position="480"/>
        <end position="510"/>
    </location>
</feature>
<dbReference type="InterPro" id="IPR000571">
    <property type="entry name" value="Znf_CCCH"/>
</dbReference>
<feature type="compositionally biased region" description="Polar residues" evidence="5">
    <location>
        <begin position="1103"/>
        <end position="1114"/>
    </location>
</feature>
<accession>A0ABP0TI91</accession>
<dbReference type="EMBL" id="OZ019903">
    <property type="protein sequence ID" value="CAK9196685.1"/>
    <property type="molecule type" value="Genomic_DNA"/>
</dbReference>
<dbReference type="InterPro" id="IPR019835">
    <property type="entry name" value="SWIB_domain"/>
</dbReference>
<feature type="compositionally biased region" description="Basic and acidic residues" evidence="5">
    <location>
        <begin position="642"/>
        <end position="652"/>
    </location>
</feature>
<feature type="zinc finger region" description="C3H1-type" evidence="4">
    <location>
        <begin position="1131"/>
        <end position="1156"/>
    </location>
</feature>
<dbReference type="PROSITE" id="PS50016">
    <property type="entry name" value="ZF_PHD_2"/>
    <property type="match status" value="1"/>
</dbReference>
<dbReference type="InterPro" id="IPR035445">
    <property type="entry name" value="GYF-like_dom_sf"/>
</dbReference>
<dbReference type="SUPFAM" id="SSF90229">
    <property type="entry name" value="CCCH zinc finger"/>
    <property type="match status" value="1"/>
</dbReference>
<evidence type="ECO:0000259" key="6">
    <source>
        <dbReference type="PROSITE" id="PS50016"/>
    </source>
</evidence>
<evidence type="ECO:0000256" key="2">
    <source>
        <dbReference type="ARBA" id="ARBA00022771"/>
    </source>
</evidence>
<dbReference type="SUPFAM" id="SSF57903">
    <property type="entry name" value="FYVE/PHD zinc finger"/>
    <property type="match status" value="1"/>
</dbReference>
<feature type="domain" description="PHD-type" evidence="6">
    <location>
        <begin position="260"/>
        <end position="326"/>
    </location>
</feature>
<gene>
    <name evidence="11" type="ORF">CSSPTR1EN2_LOCUS3597</name>
</gene>
<feature type="compositionally biased region" description="Low complexity" evidence="5">
    <location>
        <begin position="153"/>
        <end position="164"/>
    </location>
</feature>